<keyword evidence="4" id="KW-1185">Reference proteome</keyword>
<dbReference type="CDD" id="cd15482">
    <property type="entry name" value="Sialidase_non-viral"/>
    <property type="match status" value="1"/>
</dbReference>
<dbReference type="SUPFAM" id="SSF49373">
    <property type="entry name" value="Invasin/intimin cell-adhesion fragments"/>
    <property type="match status" value="1"/>
</dbReference>
<dbReference type="GO" id="GO:0010411">
    <property type="term" value="P:xyloglucan metabolic process"/>
    <property type="evidence" value="ECO:0007669"/>
    <property type="project" value="TreeGrafter"/>
</dbReference>
<dbReference type="InterPro" id="IPR015943">
    <property type="entry name" value="WD40/YVTN_repeat-like_dom_sf"/>
</dbReference>
<dbReference type="SUPFAM" id="SSF110296">
    <property type="entry name" value="Oligoxyloglucan reducing end-specific cellobiohydrolase"/>
    <property type="match status" value="3"/>
</dbReference>
<proteinExistence type="predicted"/>
<name>A0A7X0H352_9BACT</name>
<evidence type="ECO:0000313" key="3">
    <source>
        <dbReference type="EMBL" id="MBB6428423.1"/>
    </source>
</evidence>
<dbReference type="Pfam" id="PF15902">
    <property type="entry name" value="Sortilin-Vps10"/>
    <property type="match status" value="1"/>
</dbReference>
<dbReference type="InterPro" id="IPR003343">
    <property type="entry name" value="Big_2"/>
</dbReference>
<dbReference type="PANTHER" id="PTHR43739">
    <property type="entry name" value="XYLOGLUCANASE (EUROFUNG)"/>
    <property type="match status" value="1"/>
</dbReference>
<dbReference type="Gene3D" id="2.130.10.10">
    <property type="entry name" value="YVTN repeat-like/Quinoprotein amine dehydrogenase"/>
    <property type="match status" value="4"/>
</dbReference>
<dbReference type="Proteomes" id="UP000541810">
    <property type="component" value="Unassembled WGS sequence"/>
</dbReference>
<dbReference type="InterPro" id="IPR008964">
    <property type="entry name" value="Invasin/intimin_cell_adhesion"/>
</dbReference>
<dbReference type="SMART" id="SM00635">
    <property type="entry name" value="BID_2"/>
    <property type="match status" value="1"/>
</dbReference>
<evidence type="ECO:0000259" key="2">
    <source>
        <dbReference type="SMART" id="SM00635"/>
    </source>
</evidence>
<accession>A0A7X0H352</accession>
<dbReference type="EMBL" id="JACHGY010000001">
    <property type="protein sequence ID" value="MBB6428423.1"/>
    <property type="molecule type" value="Genomic_DNA"/>
</dbReference>
<dbReference type="Gene3D" id="2.60.40.1080">
    <property type="match status" value="1"/>
</dbReference>
<dbReference type="InterPro" id="IPR031778">
    <property type="entry name" value="Sortilin_N"/>
</dbReference>
<dbReference type="Pfam" id="PF02368">
    <property type="entry name" value="Big_2"/>
    <property type="match status" value="1"/>
</dbReference>
<evidence type="ECO:0000256" key="1">
    <source>
        <dbReference type="ARBA" id="ARBA00022737"/>
    </source>
</evidence>
<evidence type="ECO:0000313" key="4">
    <source>
        <dbReference type="Proteomes" id="UP000541810"/>
    </source>
</evidence>
<dbReference type="RefSeq" id="WP_184675549.1">
    <property type="nucleotide sequence ID" value="NZ_JACHGY010000001.1"/>
</dbReference>
<dbReference type="InterPro" id="IPR052025">
    <property type="entry name" value="Xyloglucanase_GH74"/>
</dbReference>
<feature type="domain" description="BIG2" evidence="2">
    <location>
        <begin position="858"/>
        <end position="935"/>
    </location>
</feature>
<dbReference type="AlphaFoldDB" id="A0A7X0H352"/>
<keyword evidence="1" id="KW-0677">Repeat</keyword>
<comment type="caution">
    <text evidence="3">The sequence shown here is derived from an EMBL/GenBank/DDBJ whole genome shotgun (WGS) entry which is preliminary data.</text>
</comment>
<sequence length="953" mass="107003">MNTRMSSLIRFAAVLLLGHLLWVSTSEAQNAFFKRLEKERVESAGFIEWEQVGPGNAGFANLMRYHPTIPGKVMQCPDMWNAYQSDDNGKRWYAITDSDGDASLYHIHDLYYSMSDPDFGLAINMSELWMSKDGGKNWRVVKNCPWYKIDEEGRDKEGWRKKVASLAIHPTQKNMWFVGGGGNVRGQMWKSCYNGVTAKNHRGKEALNEGKLWRTTNGGRKWELVNEGLHPKAQVGRIIVNPSKPKQVFASSNYGVYRSNDAGKTWNHVSKGKLDNDTIMDMDYYHDPESGKFILYVLDQVHYLPAGKTTKCTGGVFRSDDGGQTWTNLSAGLTLDLNRLTGGVPKNYYKYIAKWLDISEGDARKTYPQLPKQALQYFNMISADPSREGTVYAGFADPQVQDSIMPGRLWATHNDGKKWISTARLYADAWKKDRAYWSSRGNPTSQNMRVGHSSPHMRFGNDYALRSMRGIDVGADGSVMIISDHSTMLSTNRGKTWTQVDEDRTPSGALVGRGNSNLPALTTAQDRRENTTLLGSGEHNLWIPTDDSPNQYQALKFIDSTQETVRCIAYDPYDVNIVYATSSRQAHKQNIFRSTDRGRKWSNYGVATPATNKWLDDFYTNSLMIDPINNQYMYHGITRVIDPNKSTQGGFFVSKDKGKTFQQSNKGLPSPARIMDLELDPRDNSRKSLFAAAQFNEHNYKSALPIAKVGGLYHSSDRGASWKKIKIPASIKGINQITFDHLNRIYITTGYRGGGSGVWHSDDYGKTWNQTFKYPGAFAFDVSPYDSDLIAVSVKFMSRNPGIYFSRNRGKTWAKGNTGIANPHRLEEIKFDLFDPGKVWIATLGCGFYIGRLDTEIYAQVVEAKPDVVEHKKSGPIQMEATIVNDKYADAKIVWKSDNPGVATVDANGKVTPVGRGQVKIWATTEDGRFTDFSVVTIHKAPKGKKPETAEPS</sequence>
<gene>
    <name evidence="3" type="ORF">HNQ40_000229</name>
</gene>
<protein>
    <submittedName>
        <fullName evidence="3">Photosystem II stability/assembly factor-like uncharacterized protein</fullName>
    </submittedName>
</protein>
<organism evidence="3 4">
    <name type="scientific">Algisphaera agarilytica</name>
    <dbReference type="NCBI Taxonomy" id="1385975"/>
    <lineage>
        <taxon>Bacteria</taxon>
        <taxon>Pseudomonadati</taxon>
        <taxon>Planctomycetota</taxon>
        <taxon>Phycisphaerae</taxon>
        <taxon>Phycisphaerales</taxon>
        <taxon>Phycisphaeraceae</taxon>
        <taxon>Algisphaera</taxon>
    </lineage>
</organism>
<dbReference type="PANTHER" id="PTHR43739:SF5">
    <property type="entry name" value="EXO-ALPHA-SIALIDASE"/>
    <property type="match status" value="1"/>
</dbReference>
<reference evidence="3 4" key="1">
    <citation type="submission" date="2020-08" db="EMBL/GenBank/DDBJ databases">
        <title>Genomic Encyclopedia of Type Strains, Phase IV (KMG-IV): sequencing the most valuable type-strain genomes for metagenomic binning, comparative biology and taxonomic classification.</title>
        <authorList>
            <person name="Goeker M."/>
        </authorList>
    </citation>
    <scope>NUCLEOTIDE SEQUENCE [LARGE SCALE GENOMIC DNA]</scope>
    <source>
        <strain evidence="3 4">DSM 103725</strain>
    </source>
</reference>